<organism evidence="3 4">
    <name type="scientific">Pseudoxanthomonas dokdonensis</name>
    <dbReference type="NCBI Taxonomy" id="344882"/>
    <lineage>
        <taxon>Bacteria</taxon>
        <taxon>Pseudomonadati</taxon>
        <taxon>Pseudomonadota</taxon>
        <taxon>Gammaproteobacteria</taxon>
        <taxon>Lysobacterales</taxon>
        <taxon>Lysobacteraceae</taxon>
        <taxon>Pseudoxanthomonas</taxon>
    </lineage>
</organism>
<evidence type="ECO:0000313" key="3">
    <source>
        <dbReference type="EMBL" id="KRG72004.1"/>
    </source>
</evidence>
<reference evidence="3 4" key="1">
    <citation type="submission" date="2015-05" db="EMBL/GenBank/DDBJ databases">
        <title>Genome sequencing and analysis of members of genus Stenotrophomonas.</title>
        <authorList>
            <person name="Patil P.P."/>
            <person name="Midha S."/>
            <person name="Patil P.B."/>
        </authorList>
    </citation>
    <scope>NUCLEOTIDE SEQUENCE [LARGE SCALE GENOMIC DNA]</scope>
    <source>
        <strain evidence="3 4">DSM 21858</strain>
    </source>
</reference>
<evidence type="ECO:0000313" key="4">
    <source>
        <dbReference type="Proteomes" id="UP000052052"/>
    </source>
</evidence>
<keyword evidence="2" id="KW-0732">Signal</keyword>
<name>A0A0R0D217_9GAMM</name>
<dbReference type="EMBL" id="LDJL01000001">
    <property type="protein sequence ID" value="KRG72004.1"/>
    <property type="molecule type" value="Genomic_DNA"/>
</dbReference>
<dbReference type="Proteomes" id="UP000052052">
    <property type="component" value="Unassembled WGS sequence"/>
</dbReference>
<dbReference type="AlphaFoldDB" id="A0A0R0D217"/>
<sequence length="455" mass="50273">MMNIFPKPRLMAWLAAGWLALASFGASAGPVPLDLLSQQQLDELPESVRNMTLRQIADLVASSPADGGNSIPALRGLDVSRVNGLPASMMDLTLAQLADLQRIIDDPAVEERLSAWMEAYLQELKALGPRIAERGGARNLLLAQLWCDMFEDQGGSDGRPVTRQHCETNGWLDKAEAMRPWDPWVAWYAAGSCDAADAECPSNPQAMLELERQQPDNAAVALLAMAHADDRARRKWLHQAARADRYHNFNQDIVAALYGLSRELTLPDMDADMATYLQYSMLGTDVAEVPRALNISMMMMATVELQAAEHDILWQPVKQACEPLADASGQNRLRRDCIQVASLLADSGQSFIVKKEAAQLRVGLETDRQRRQQWQQQLRQFLWYEAQMQANPTAAGKSRFCDMVLSRGLGAATDDWRASNAIADTAPADWQPADKTEQAMLGDDWPYPGASQSAP</sequence>
<accession>A0A0R0D217</accession>
<evidence type="ECO:0000256" key="1">
    <source>
        <dbReference type="SAM" id="MobiDB-lite"/>
    </source>
</evidence>
<protein>
    <recommendedName>
        <fullName evidence="5">Secreted protein</fullName>
    </recommendedName>
</protein>
<comment type="caution">
    <text evidence="3">The sequence shown here is derived from an EMBL/GenBank/DDBJ whole genome shotgun (WGS) entry which is preliminary data.</text>
</comment>
<evidence type="ECO:0000256" key="2">
    <source>
        <dbReference type="SAM" id="SignalP"/>
    </source>
</evidence>
<keyword evidence="4" id="KW-1185">Reference proteome</keyword>
<evidence type="ECO:0008006" key="5">
    <source>
        <dbReference type="Google" id="ProtNLM"/>
    </source>
</evidence>
<gene>
    <name evidence="3" type="ORF">ABB29_00625</name>
</gene>
<dbReference type="PATRIC" id="fig|344882.3.peg.129"/>
<feature type="chain" id="PRO_5006394948" description="Secreted protein" evidence="2">
    <location>
        <begin position="29"/>
        <end position="455"/>
    </location>
</feature>
<feature type="signal peptide" evidence="2">
    <location>
        <begin position="1"/>
        <end position="28"/>
    </location>
</feature>
<proteinExistence type="predicted"/>
<dbReference type="STRING" id="344882.ABB29_00625"/>
<feature type="region of interest" description="Disordered" evidence="1">
    <location>
        <begin position="423"/>
        <end position="455"/>
    </location>
</feature>